<evidence type="ECO:0000313" key="3">
    <source>
        <dbReference type="Proteomes" id="UP000182977"/>
    </source>
</evidence>
<dbReference type="CDD" id="cd00267">
    <property type="entry name" value="ABC_ATPase"/>
    <property type="match status" value="1"/>
</dbReference>
<protein>
    <submittedName>
        <fullName evidence="2">AAA domain-containing protein, putative AbiEii toxin, Type IV TA system</fullName>
    </submittedName>
</protein>
<dbReference type="RefSeq" id="WP_160312757.1">
    <property type="nucleotide sequence ID" value="NZ_KQ061235.1"/>
</dbReference>
<dbReference type="Pfam" id="PF13304">
    <property type="entry name" value="AAA_21"/>
    <property type="match status" value="1"/>
</dbReference>
<dbReference type="InterPro" id="IPR027417">
    <property type="entry name" value="P-loop_NTPase"/>
</dbReference>
<gene>
    <name evidence="2" type="ORF">SAMN04488563_2013</name>
</gene>
<dbReference type="OrthoDB" id="3237462at2"/>
<dbReference type="PANTHER" id="PTHR43581">
    <property type="entry name" value="ATP/GTP PHOSPHATASE"/>
    <property type="match status" value="1"/>
</dbReference>
<reference evidence="3" key="1">
    <citation type="submission" date="2016-10" db="EMBL/GenBank/DDBJ databases">
        <authorList>
            <person name="Varghese N."/>
            <person name="Submissions S."/>
        </authorList>
    </citation>
    <scope>NUCLEOTIDE SEQUENCE [LARGE SCALE GENOMIC DNA]</scope>
    <source>
        <strain evidence="3">DSM 45079</strain>
    </source>
</reference>
<dbReference type="GO" id="GO:0005524">
    <property type="term" value="F:ATP binding"/>
    <property type="evidence" value="ECO:0007669"/>
    <property type="project" value="InterPro"/>
</dbReference>
<dbReference type="PANTHER" id="PTHR43581:SF4">
    <property type="entry name" value="ATP_GTP PHOSPHATASE"/>
    <property type="match status" value="1"/>
</dbReference>
<name>A0A1H2IUF1_9ACTN</name>
<sequence>MSAMQNRQFLQQYPSLSLVYLPAERRLVQPRSMEIDLNKLSDDASFRALAEARNSGLSSGQLDDREFEQYAIALCIQGTLPSEAGDDDGASRSRWEQFKESVDDLLFPKALAPLTREHSNELRVSLPDGSFHPVSQLSSGERQALIIISRVFRAGEGQSLIAIDEPDAYLHPSLSSRLMLALRPGLQDSSRMIVATHSPAILDSLSPDSILKLSHDSAPVITQSEGDRLRLYRDAGFRASALTQSDLLVITEGAFDSTMLPQLVPELGVASITAVGGRDQVLKTVQSLAPYDLPVIGIVDGDVLADEPGVEIGESCIVWPAADLEGVILSDDTALQEMIDGRLSKSSYGDAHSLREVLDRLLLEFRESAISEAAQRVLRRSLRVAWPSPRGDDPIGRLRHLSGASTSLSAEAIEAAISDAAALWEASSSNLWKMVRGKWLVNRFAVEVSNFNNGESLLQAVAARQPALSGISPLRVLASSRIPAVKQLTAD</sequence>
<dbReference type="InterPro" id="IPR051396">
    <property type="entry name" value="Bact_Antivir_Def_Nuclease"/>
</dbReference>
<dbReference type="STRING" id="419479.SAMN04488563_2013"/>
<dbReference type="AlphaFoldDB" id="A0A1H2IUF1"/>
<dbReference type="EMBL" id="LT629791">
    <property type="protein sequence ID" value="SDU47641.1"/>
    <property type="molecule type" value="Genomic_DNA"/>
</dbReference>
<dbReference type="GO" id="GO:0016887">
    <property type="term" value="F:ATP hydrolysis activity"/>
    <property type="evidence" value="ECO:0007669"/>
    <property type="project" value="InterPro"/>
</dbReference>
<feature type="domain" description="ATPase AAA-type core" evidence="1">
    <location>
        <begin position="61"/>
        <end position="203"/>
    </location>
</feature>
<dbReference type="Proteomes" id="UP000182977">
    <property type="component" value="Chromosome I"/>
</dbReference>
<evidence type="ECO:0000313" key="2">
    <source>
        <dbReference type="EMBL" id="SDU47641.1"/>
    </source>
</evidence>
<organism evidence="2 3">
    <name type="scientific">Jiangella alkaliphila</name>
    <dbReference type="NCBI Taxonomy" id="419479"/>
    <lineage>
        <taxon>Bacteria</taxon>
        <taxon>Bacillati</taxon>
        <taxon>Actinomycetota</taxon>
        <taxon>Actinomycetes</taxon>
        <taxon>Jiangellales</taxon>
        <taxon>Jiangellaceae</taxon>
        <taxon>Jiangella</taxon>
    </lineage>
</organism>
<dbReference type="Gene3D" id="3.40.50.300">
    <property type="entry name" value="P-loop containing nucleotide triphosphate hydrolases"/>
    <property type="match status" value="1"/>
</dbReference>
<dbReference type="SUPFAM" id="SSF52540">
    <property type="entry name" value="P-loop containing nucleoside triphosphate hydrolases"/>
    <property type="match status" value="1"/>
</dbReference>
<keyword evidence="3" id="KW-1185">Reference proteome</keyword>
<evidence type="ECO:0000259" key="1">
    <source>
        <dbReference type="Pfam" id="PF13304"/>
    </source>
</evidence>
<dbReference type="InterPro" id="IPR003959">
    <property type="entry name" value="ATPase_AAA_core"/>
</dbReference>
<accession>A0A1H2IUF1</accession>
<proteinExistence type="predicted"/>